<dbReference type="RefSeq" id="WP_058183643.1">
    <property type="nucleotide sequence ID" value="NZ_LMTZ01000085.1"/>
</dbReference>
<evidence type="ECO:0000259" key="2">
    <source>
        <dbReference type="Pfam" id="PF19995"/>
    </source>
</evidence>
<accession>A0A0V7ZJL9</accession>
<evidence type="ECO:0000259" key="1">
    <source>
        <dbReference type="Pfam" id="PF00656"/>
    </source>
</evidence>
<dbReference type="GO" id="GO:0006508">
    <property type="term" value="P:proteolysis"/>
    <property type="evidence" value="ECO:0007669"/>
    <property type="project" value="InterPro"/>
</dbReference>
<evidence type="ECO:0008006" key="6">
    <source>
        <dbReference type="Google" id="ProtNLM"/>
    </source>
</evidence>
<feature type="domain" description="Inactive STAND" evidence="2">
    <location>
        <begin position="282"/>
        <end position="425"/>
    </location>
</feature>
<keyword evidence="5" id="KW-1185">Reference proteome</keyword>
<evidence type="ECO:0000313" key="3">
    <source>
        <dbReference type="EMBL" id="KST64486.1"/>
    </source>
</evidence>
<dbReference type="Gene3D" id="3.40.50.1460">
    <property type="match status" value="1"/>
</dbReference>
<feature type="domain" description="Peptidase C14 caspase" evidence="1">
    <location>
        <begin position="5"/>
        <end position="162"/>
    </location>
</feature>
<dbReference type="InterPro" id="IPR045475">
    <property type="entry name" value="iSTAND"/>
</dbReference>
<name>A0A0V7ZJL9_9CYAN</name>
<dbReference type="Pfam" id="PF00656">
    <property type="entry name" value="Peptidase_C14"/>
    <property type="match status" value="1"/>
</dbReference>
<sequence length="525" mass="60053">MSRDALVIGINKYPFLKDPLGKCKHLTTPATDAEVIAQQLEANENFRVKRFPASIINGKLQVDPNPDNPFKTEELEKAILDLFLPETERPPETALLFFAGHGLRKQLRQNLTQGFLAASDSSPRKNQWGFSLELLWNILLQSQVKQQIIWLDCCFAGELLNFKDTELRRQSPGCDRSLIAASRDYEVAYEQLDGKHGILAGAILAGLNPDLVPKGKWITNRMLAVSVEQNLQKYYDSVNIPQTPLISDRGEVIRLVQREARPASESETYSPKMKHTLMFDLLLQVDFQEQTRIVREVMRSHRTAAFLVHNQPECGLEFLLAKLLRTKASLKKISPIVFDVGYRSIERLWIQLGRKFDVPSNSASEILEKVCDRWQTQDVVFIFNQVDCLEAEVLSTWLENFWEPLVTIGRENPPQQSTHLFMFLVDRGGKVHQSNINGAEPSPAVTDPRIPLHLPTINSFSQNIIEEWIVEVLMQRSDIEIELEEFTSEILFEKSYEGIPQYVFEEICSFFSIDCEKVFAQCTKI</sequence>
<dbReference type="Proteomes" id="UP000053372">
    <property type="component" value="Unassembled WGS sequence"/>
</dbReference>
<protein>
    <recommendedName>
        <fullName evidence="6">Peptidase C14</fullName>
    </recommendedName>
</protein>
<dbReference type="AlphaFoldDB" id="A0A0V7ZJL9"/>
<reference evidence="3 5" key="1">
    <citation type="journal article" date="2015" name="Genome Announc.">
        <title>Draft Genome of the Euendolithic (true boring) Cyanobacterium Mastigocoleus testarum strain BC008.</title>
        <authorList>
            <person name="Guida B.S."/>
            <person name="Garcia-Pichel F."/>
        </authorList>
    </citation>
    <scope>NUCLEOTIDE SEQUENCE [LARGE SCALE GENOMIC DNA]</scope>
    <source>
        <strain evidence="3 5">BC008</strain>
    </source>
</reference>
<proteinExistence type="predicted"/>
<gene>
    <name evidence="3" type="ORF">BC008_17815</name>
    <name evidence="4" type="ORF">BC008_44535</name>
</gene>
<dbReference type="EMBL" id="LMTZ01000085">
    <property type="protein sequence ID" value="KST67815.1"/>
    <property type="molecule type" value="Genomic_DNA"/>
</dbReference>
<dbReference type="EMBL" id="LMTZ01000121">
    <property type="protein sequence ID" value="KST64486.1"/>
    <property type="molecule type" value="Genomic_DNA"/>
</dbReference>
<evidence type="ECO:0000313" key="4">
    <source>
        <dbReference type="EMBL" id="KST67815.1"/>
    </source>
</evidence>
<dbReference type="OrthoDB" id="464883at2"/>
<dbReference type="GO" id="GO:0004197">
    <property type="term" value="F:cysteine-type endopeptidase activity"/>
    <property type="evidence" value="ECO:0007669"/>
    <property type="project" value="InterPro"/>
</dbReference>
<comment type="caution">
    <text evidence="3">The sequence shown here is derived from an EMBL/GenBank/DDBJ whole genome shotgun (WGS) entry which is preliminary data.</text>
</comment>
<dbReference type="Pfam" id="PF19995">
    <property type="entry name" value="iSTAND"/>
    <property type="match status" value="1"/>
</dbReference>
<evidence type="ECO:0000313" key="5">
    <source>
        <dbReference type="Proteomes" id="UP000053372"/>
    </source>
</evidence>
<dbReference type="InterPro" id="IPR011600">
    <property type="entry name" value="Pept_C14_caspase"/>
</dbReference>
<organism evidence="3 5">
    <name type="scientific">Mastigocoleus testarum BC008</name>
    <dbReference type="NCBI Taxonomy" id="371196"/>
    <lineage>
        <taxon>Bacteria</taxon>
        <taxon>Bacillati</taxon>
        <taxon>Cyanobacteriota</taxon>
        <taxon>Cyanophyceae</taxon>
        <taxon>Nostocales</taxon>
        <taxon>Hapalosiphonaceae</taxon>
        <taxon>Mastigocoleus</taxon>
    </lineage>
</organism>